<feature type="transmembrane region" description="Helical" evidence="1">
    <location>
        <begin position="31"/>
        <end position="52"/>
    </location>
</feature>
<dbReference type="EMBL" id="PFBD01000015">
    <property type="protein sequence ID" value="PIR87226.1"/>
    <property type="molecule type" value="Genomic_DNA"/>
</dbReference>
<keyword evidence="1" id="KW-0472">Membrane</keyword>
<gene>
    <name evidence="2" type="ORF">COU11_01580</name>
</gene>
<evidence type="ECO:0000313" key="3">
    <source>
        <dbReference type="Proteomes" id="UP000229526"/>
    </source>
</evidence>
<name>A0A2H0UNI3_9BACT</name>
<evidence type="ECO:0008006" key="4">
    <source>
        <dbReference type="Google" id="ProtNLM"/>
    </source>
</evidence>
<protein>
    <recommendedName>
        <fullName evidence="4">POTRA domain-containing protein</fullName>
    </recommendedName>
</protein>
<keyword evidence="1" id="KW-0812">Transmembrane</keyword>
<keyword evidence="1" id="KW-1133">Transmembrane helix</keyword>
<reference evidence="3" key="1">
    <citation type="submission" date="2017-09" db="EMBL/GenBank/DDBJ databases">
        <title>Depth-based differentiation of microbial function through sediment-hosted aquifers and enrichment of novel symbionts in the deep terrestrial subsurface.</title>
        <authorList>
            <person name="Probst A.J."/>
            <person name="Ladd B."/>
            <person name="Jarett J.K."/>
            <person name="Geller-Mcgrath D.E."/>
            <person name="Sieber C.M.K."/>
            <person name="Emerson J.B."/>
            <person name="Anantharaman K."/>
            <person name="Thomas B.C."/>
            <person name="Malmstrom R."/>
            <person name="Stieglmeier M."/>
            <person name="Klingl A."/>
            <person name="Woyke T."/>
            <person name="Ryan C.M."/>
            <person name="Banfield J.F."/>
        </authorList>
    </citation>
    <scope>NUCLEOTIDE SEQUENCE [LARGE SCALE GENOMIC DNA]</scope>
</reference>
<proteinExistence type="predicted"/>
<comment type="caution">
    <text evidence="2">The sequence shown here is derived from an EMBL/GenBank/DDBJ whole genome shotgun (WGS) entry which is preliminary data.</text>
</comment>
<dbReference type="Proteomes" id="UP000229526">
    <property type="component" value="Unassembled WGS sequence"/>
</dbReference>
<accession>A0A2H0UNI3</accession>
<evidence type="ECO:0000313" key="2">
    <source>
        <dbReference type="EMBL" id="PIR87226.1"/>
    </source>
</evidence>
<organism evidence="2 3">
    <name type="scientific">Candidatus Harrisonbacteria bacterium CG10_big_fil_rev_8_21_14_0_10_49_15</name>
    <dbReference type="NCBI Taxonomy" id="1974587"/>
    <lineage>
        <taxon>Bacteria</taxon>
        <taxon>Candidatus Harrisoniibacteriota</taxon>
    </lineage>
</organism>
<sequence length="285" mass="32593">MKQKKKLPKTRFIGRDHSQARLHRQKQWRRVRWYALGGGVFLILVGILYVLIYSSIFQIQSIQIESPSQIDSAKLLTKLRQQVQQTKLGALLGSDHYFSWWTNRQHYQLPSFVTITVTKKLRAREVLVKAVPRAKFGSWCQETNLPELEKPQEDCYWIDQAGLVFENGPILEGQMIPAIYENSSSSPKIAIGEPILEEDAFTIIRSIIPIIRALNISATKIIFDRAASELHVQTNAGATLLFSTRFDPENTALPALIRIQKNPGLKNLEYVNLTVENRAFYKVSE</sequence>
<dbReference type="AlphaFoldDB" id="A0A2H0UNI3"/>
<evidence type="ECO:0000256" key="1">
    <source>
        <dbReference type="SAM" id="Phobius"/>
    </source>
</evidence>